<dbReference type="AlphaFoldDB" id="A0A8H7IX06"/>
<proteinExistence type="predicted"/>
<evidence type="ECO:0000313" key="1">
    <source>
        <dbReference type="EMBL" id="KAF9692654.1"/>
    </source>
</evidence>
<reference evidence="1" key="2">
    <citation type="submission" date="2020-09" db="EMBL/GenBank/DDBJ databases">
        <title>Reference genome assembly for Australian Ascochyta lentis isolate Al4.</title>
        <authorList>
            <person name="Lee R.C."/>
            <person name="Farfan-Caceres L.M."/>
            <person name="Debler J.W."/>
            <person name="Williams A.H."/>
            <person name="Henares B.M."/>
        </authorList>
    </citation>
    <scope>NUCLEOTIDE SEQUENCE</scope>
    <source>
        <strain evidence="1">Al4</strain>
    </source>
</reference>
<reference evidence="1" key="1">
    <citation type="submission" date="2018-12" db="EMBL/GenBank/DDBJ databases">
        <authorList>
            <person name="Syme R.A."/>
            <person name="Farfan-Caceres L."/>
            <person name="Lichtenzveig J."/>
        </authorList>
    </citation>
    <scope>NUCLEOTIDE SEQUENCE</scope>
    <source>
        <strain evidence="1">Al4</strain>
    </source>
</reference>
<protein>
    <submittedName>
        <fullName evidence="1">Uncharacterized protein</fullName>
    </submittedName>
</protein>
<dbReference type="Proteomes" id="UP000651452">
    <property type="component" value="Unassembled WGS sequence"/>
</dbReference>
<accession>A0A8H7IX06</accession>
<sequence>MDVPIGDPTFPAQIFPEEPVLHGLCELKSQTELTTAGDGDLNLTPTTSKEVQNLLRVIEAHHLTIDADLKSRLSHGLAETKIDNIISTEKTNKFGPKSWSRRAVLGKISSIEVQILKNNYALMERFHQIAASGAETAAQRTRRHSDEQAFRQASTQLDTQWTQSYHDYRNAAAHKKAEKEGTTEGEEWSRRYNLWEQLRTHPPQCQMDTSTFVTRADVLEAM</sequence>
<gene>
    <name evidence="1" type="ORF">EKO04_009524</name>
</gene>
<dbReference type="EMBL" id="RZGK01000018">
    <property type="protein sequence ID" value="KAF9692654.1"/>
    <property type="molecule type" value="Genomic_DNA"/>
</dbReference>
<comment type="caution">
    <text evidence="1">The sequence shown here is derived from an EMBL/GenBank/DDBJ whole genome shotgun (WGS) entry which is preliminary data.</text>
</comment>
<organism evidence="1 2">
    <name type="scientific">Ascochyta lentis</name>
    <dbReference type="NCBI Taxonomy" id="205686"/>
    <lineage>
        <taxon>Eukaryota</taxon>
        <taxon>Fungi</taxon>
        <taxon>Dikarya</taxon>
        <taxon>Ascomycota</taxon>
        <taxon>Pezizomycotina</taxon>
        <taxon>Dothideomycetes</taxon>
        <taxon>Pleosporomycetidae</taxon>
        <taxon>Pleosporales</taxon>
        <taxon>Pleosporineae</taxon>
        <taxon>Didymellaceae</taxon>
        <taxon>Ascochyta</taxon>
    </lineage>
</organism>
<name>A0A8H7IX06_9PLEO</name>
<keyword evidence="2" id="KW-1185">Reference proteome</keyword>
<evidence type="ECO:0000313" key="2">
    <source>
        <dbReference type="Proteomes" id="UP000651452"/>
    </source>
</evidence>
<dbReference type="OrthoDB" id="3685174at2759"/>